<dbReference type="Pfam" id="PF14248">
    <property type="entry name" value="DUF4345"/>
    <property type="match status" value="1"/>
</dbReference>
<feature type="transmembrane region" description="Helical" evidence="1">
    <location>
        <begin position="108"/>
        <end position="129"/>
    </location>
</feature>
<organism evidence="2 3">
    <name type="scientific">Oricola cellulosilytica</name>
    <dbReference type="NCBI Taxonomy" id="1429082"/>
    <lineage>
        <taxon>Bacteria</taxon>
        <taxon>Pseudomonadati</taxon>
        <taxon>Pseudomonadota</taxon>
        <taxon>Alphaproteobacteria</taxon>
        <taxon>Hyphomicrobiales</taxon>
        <taxon>Ahrensiaceae</taxon>
        <taxon>Oricola</taxon>
    </lineage>
</organism>
<keyword evidence="1" id="KW-1133">Transmembrane helix</keyword>
<dbReference type="InterPro" id="IPR025597">
    <property type="entry name" value="DUF4345"/>
</dbReference>
<keyword evidence="3" id="KW-1185">Reference proteome</keyword>
<feature type="transmembrane region" description="Helical" evidence="1">
    <location>
        <begin position="62"/>
        <end position="88"/>
    </location>
</feature>
<proteinExistence type="predicted"/>
<name>A0A4R0P9F2_9HYPH</name>
<evidence type="ECO:0000256" key="1">
    <source>
        <dbReference type="SAM" id="Phobius"/>
    </source>
</evidence>
<feature type="transmembrane region" description="Helical" evidence="1">
    <location>
        <begin position="13"/>
        <end position="32"/>
    </location>
</feature>
<reference evidence="2 3" key="1">
    <citation type="journal article" date="2015" name="Antonie Van Leeuwenhoek">
        <title>Oricola cellulosilytica gen. nov., sp. nov., a cellulose-degrading bacterium of the family Phyllobacteriaceae isolated from surface seashore water, and emended descriptions of Mesorhizobium loti and Phyllobacterium myrsinacearum.</title>
        <authorList>
            <person name="Hameed A."/>
            <person name="Shahina M."/>
            <person name="Lai W.A."/>
            <person name="Lin S.Y."/>
            <person name="Young L.S."/>
            <person name="Liu Y.C."/>
            <person name="Hsu Y.H."/>
            <person name="Young C.C."/>
        </authorList>
    </citation>
    <scope>NUCLEOTIDE SEQUENCE [LARGE SCALE GENOMIC DNA]</scope>
    <source>
        <strain evidence="2 3">KCTC 52183</strain>
    </source>
</reference>
<sequence length="130" mass="14191">MIDIIPPQTPGEWLAWASALVTLFFGLLCFFAPRLSLRVMRLQTEPGVPEAVSESRGTMAGFYLGTALLAIVFNQPFIWMVLGAGWAFTALGRLVSIVFDGGNKTFNWISIAIEIALAAAPLAYVFGWVH</sequence>
<dbReference type="RefSeq" id="WP_131569135.1">
    <property type="nucleotide sequence ID" value="NZ_JAINFK010000003.1"/>
</dbReference>
<dbReference type="AlphaFoldDB" id="A0A4R0P9F2"/>
<accession>A0A4R0P9F2</accession>
<evidence type="ECO:0000313" key="3">
    <source>
        <dbReference type="Proteomes" id="UP000291301"/>
    </source>
</evidence>
<dbReference type="EMBL" id="SJST01000004">
    <property type="protein sequence ID" value="TCD13791.1"/>
    <property type="molecule type" value="Genomic_DNA"/>
</dbReference>
<protein>
    <submittedName>
        <fullName evidence="2">DUF4345 domain-containing protein</fullName>
    </submittedName>
</protein>
<dbReference type="Proteomes" id="UP000291301">
    <property type="component" value="Unassembled WGS sequence"/>
</dbReference>
<comment type="caution">
    <text evidence="2">The sequence shown here is derived from an EMBL/GenBank/DDBJ whole genome shotgun (WGS) entry which is preliminary data.</text>
</comment>
<evidence type="ECO:0000313" key="2">
    <source>
        <dbReference type="EMBL" id="TCD13791.1"/>
    </source>
</evidence>
<keyword evidence="1" id="KW-0812">Transmembrane</keyword>
<keyword evidence="1" id="KW-0472">Membrane</keyword>
<dbReference type="OrthoDB" id="9808658at2"/>
<gene>
    <name evidence="2" type="ORF">E0D97_11860</name>
</gene>